<evidence type="ECO:0000313" key="2">
    <source>
        <dbReference type="Proteomes" id="UP000037510"/>
    </source>
</evidence>
<sequence>MNLIKIKQRTKCPVAGCGNRGPITPHHLVSDEELKFRMTISQHSTMIHERSVTNLDNSMD</sequence>
<reference evidence="1 2" key="1">
    <citation type="journal article" date="2015" name="Genome Biol. Evol.">
        <title>The genome of winter moth (Operophtera brumata) provides a genomic perspective on sexual dimorphism and phenology.</title>
        <authorList>
            <person name="Derks M.F."/>
            <person name="Smit S."/>
            <person name="Salis L."/>
            <person name="Schijlen E."/>
            <person name="Bossers A."/>
            <person name="Mateman C."/>
            <person name="Pijl A.S."/>
            <person name="de Ridder D."/>
            <person name="Groenen M.A."/>
            <person name="Visser M.E."/>
            <person name="Megens H.J."/>
        </authorList>
    </citation>
    <scope>NUCLEOTIDE SEQUENCE [LARGE SCALE GENOMIC DNA]</scope>
    <source>
        <strain evidence="1">WM2013NL</strain>
        <tissue evidence="1">Head and thorax</tissue>
    </source>
</reference>
<keyword evidence="2" id="KW-1185">Reference proteome</keyword>
<keyword evidence="1" id="KW-0436">Ligase</keyword>
<dbReference type="GO" id="GO:0016874">
    <property type="term" value="F:ligase activity"/>
    <property type="evidence" value="ECO:0007669"/>
    <property type="project" value="UniProtKB-KW"/>
</dbReference>
<evidence type="ECO:0000313" key="1">
    <source>
        <dbReference type="EMBL" id="KOB71608.1"/>
    </source>
</evidence>
<name>A0A0L7L7Y7_OPEBR</name>
<gene>
    <name evidence="1" type="ORF">OBRU01_06837</name>
</gene>
<dbReference type="EMBL" id="JTDY01002353">
    <property type="protein sequence ID" value="KOB71608.1"/>
    <property type="molecule type" value="Genomic_DNA"/>
</dbReference>
<accession>A0A0L7L7Y7</accession>
<organism evidence="1 2">
    <name type="scientific">Operophtera brumata</name>
    <name type="common">Winter moth</name>
    <name type="synonym">Phalaena brumata</name>
    <dbReference type="NCBI Taxonomy" id="104452"/>
    <lineage>
        <taxon>Eukaryota</taxon>
        <taxon>Metazoa</taxon>
        <taxon>Ecdysozoa</taxon>
        <taxon>Arthropoda</taxon>
        <taxon>Hexapoda</taxon>
        <taxon>Insecta</taxon>
        <taxon>Pterygota</taxon>
        <taxon>Neoptera</taxon>
        <taxon>Endopterygota</taxon>
        <taxon>Lepidoptera</taxon>
        <taxon>Glossata</taxon>
        <taxon>Ditrysia</taxon>
        <taxon>Geometroidea</taxon>
        <taxon>Geometridae</taxon>
        <taxon>Larentiinae</taxon>
        <taxon>Operophtera</taxon>
    </lineage>
</organism>
<proteinExistence type="predicted"/>
<dbReference type="AlphaFoldDB" id="A0A0L7L7Y7"/>
<dbReference type="Proteomes" id="UP000037510">
    <property type="component" value="Unassembled WGS sequence"/>
</dbReference>
<comment type="caution">
    <text evidence="1">The sequence shown here is derived from an EMBL/GenBank/DDBJ whole genome shotgun (WGS) entry which is preliminary data.</text>
</comment>
<protein>
    <submittedName>
        <fullName evidence="1">E3 SUMO-protein ligase NSE2</fullName>
    </submittedName>
</protein>